<evidence type="ECO:0000256" key="6">
    <source>
        <dbReference type="ARBA" id="ARBA00022490"/>
    </source>
</evidence>
<evidence type="ECO:0000256" key="8">
    <source>
        <dbReference type="ARBA" id="ARBA00022759"/>
    </source>
</evidence>
<keyword evidence="16" id="KW-0460">Magnesium</keyword>
<keyword evidence="6" id="KW-0963">Cytoplasm</keyword>
<dbReference type="OrthoDB" id="829at2759"/>
<dbReference type="InterPro" id="IPR002848">
    <property type="entry name" value="Translin_fam"/>
</dbReference>
<dbReference type="KEGG" id="spu:115919396"/>
<evidence type="ECO:0000256" key="12">
    <source>
        <dbReference type="ARBA" id="ARBA00023242"/>
    </source>
</evidence>
<reference evidence="18" key="1">
    <citation type="submission" date="2015-02" db="EMBL/GenBank/DDBJ databases">
        <title>Genome sequencing for Strongylocentrotus purpuratus.</title>
        <authorList>
            <person name="Murali S."/>
            <person name="Liu Y."/>
            <person name="Vee V."/>
            <person name="English A."/>
            <person name="Wang M."/>
            <person name="Skinner E."/>
            <person name="Han Y."/>
            <person name="Muzny D.M."/>
            <person name="Worley K.C."/>
            <person name="Gibbs R.A."/>
        </authorList>
    </citation>
    <scope>NUCLEOTIDE SEQUENCE</scope>
</reference>
<comment type="subunit">
    <text evidence="4">Ring-shaped heterooctamer of six TSN and two TSNAX subunits, DNA/RNA binding occurs inside the ring.</text>
</comment>
<evidence type="ECO:0000256" key="2">
    <source>
        <dbReference type="ARBA" id="ARBA00004496"/>
    </source>
</evidence>
<dbReference type="GO" id="GO:0016070">
    <property type="term" value="P:RNA metabolic process"/>
    <property type="evidence" value="ECO:0007669"/>
    <property type="project" value="InterPro"/>
</dbReference>
<evidence type="ECO:0000256" key="4">
    <source>
        <dbReference type="ARBA" id="ARBA00011685"/>
    </source>
</evidence>
<dbReference type="OMA" id="AHGMEYW"/>
<dbReference type="GO" id="GO:0003723">
    <property type="term" value="F:RNA binding"/>
    <property type="evidence" value="ECO:0000318"/>
    <property type="project" value="GO_Central"/>
</dbReference>
<name>A0A7M7MZM3_STRPU</name>
<evidence type="ECO:0000256" key="13">
    <source>
        <dbReference type="ARBA" id="ARBA00025374"/>
    </source>
</evidence>
<dbReference type="GO" id="GO:0016787">
    <property type="term" value="F:hydrolase activity"/>
    <property type="evidence" value="ECO:0007669"/>
    <property type="project" value="UniProtKB-KW"/>
</dbReference>
<evidence type="ECO:0000256" key="11">
    <source>
        <dbReference type="ARBA" id="ARBA00023125"/>
    </source>
</evidence>
<evidence type="ECO:0000256" key="10">
    <source>
        <dbReference type="ARBA" id="ARBA00022884"/>
    </source>
</evidence>
<evidence type="ECO:0000313" key="17">
    <source>
        <dbReference type="EnsemblMetazoa" id="XP_030828928"/>
    </source>
</evidence>
<accession>A0A7M7MZM3</accession>
<dbReference type="GO" id="GO:0046872">
    <property type="term" value="F:metal ion binding"/>
    <property type="evidence" value="ECO:0007669"/>
    <property type="project" value="UniProtKB-KW"/>
</dbReference>
<keyword evidence="16" id="KW-0479">Metal-binding</keyword>
<keyword evidence="11" id="KW-0238">DNA-binding</keyword>
<dbReference type="GO" id="GO:0005737">
    <property type="term" value="C:cytoplasm"/>
    <property type="evidence" value="ECO:0000318"/>
    <property type="project" value="GO_Central"/>
</dbReference>
<dbReference type="FunCoup" id="A0A7M7MZM3">
    <property type="interactions" value="2374"/>
</dbReference>
<dbReference type="GeneID" id="115919396"/>
<dbReference type="Pfam" id="PF01997">
    <property type="entry name" value="Translin"/>
    <property type="match status" value="1"/>
</dbReference>
<organism evidence="17 18">
    <name type="scientific">Strongylocentrotus purpuratus</name>
    <name type="common">Purple sea urchin</name>
    <dbReference type="NCBI Taxonomy" id="7668"/>
    <lineage>
        <taxon>Eukaryota</taxon>
        <taxon>Metazoa</taxon>
        <taxon>Echinodermata</taxon>
        <taxon>Eleutherozoa</taxon>
        <taxon>Echinozoa</taxon>
        <taxon>Echinoidea</taxon>
        <taxon>Euechinoidea</taxon>
        <taxon>Echinacea</taxon>
        <taxon>Camarodonta</taxon>
        <taxon>Echinidea</taxon>
        <taxon>Strongylocentrotidae</taxon>
        <taxon>Strongylocentrotus</taxon>
    </lineage>
</organism>
<comment type="similarity">
    <text evidence="3">Belongs to the translin family.</text>
</comment>
<dbReference type="InParanoid" id="A0A7M7MZM3"/>
<dbReference type="GO" id="GO:0005634">
    <property type="term" value="C:nucleus"/>
    <property type="evidence" value="ECO:0000318"/>
    <property type="project" value="GO_Central"/>
</dbReference>
<dbReference type="FunFam" id="1.20.58.190:FF:000001">
    <property type="entry name" value="Translin"/>
    <property type="match status" value="1"/>
</dbReference>
<proteinExistence type="inferred from homology"/>
<dbReference type="SUPFAM" id="SSF74784">
    <property type="entry name" value="Translin"/>
    <property type="match status" value="1"/>
</dbReference>
<keyword evidence="10" id="KW-0694">RNA-binding</keyword>
<dbReference type="GO" id="GO:0004519">
    <property type="term" value="F:endonuclease activity"/>
    <property type="evidence" value="ECO:0007669"/>
    <property type="project" value="UniProtKB-KW"/>
</dbReference>
<feature type="binding site" evidence="16">
    <location>
        <position position="152"/>
    </location>
    <ligand>
        <name>Mg(2+)</name>
        <dbReference type="ChEBI" id="CHEBI:18420"/>
    </ligand>
</feature>
<evidence type="ECO:0000256" key="16">
    <source>
        <dbReference type="PIRSR" id="PIRSR602848-1"/>
    </source>
</evidence>
<comment type="subcellular location">
    <subcellularLocation>
        <location evidence="2">Cytoplasm</location>
    </subcellularLocation>
    <subcellularLocation>
        <location evidence="1">Nucleus</location>
    </subcellularLocation>
</comment>
<dbReference type="InterPro" id="IPR016068">
    <property type="entry name" value="Translin_N"/>
</dbReference>
<dbReference type="PANTHER" id="PTHR10741">
    <property type="entry name" value="TRANSLIN AND TRANSLIN ASSOCIATED PROTEIN X"/>
    <property type="match status" value="1"/>
</dbReference>
<dbReference type="FunFam" id="1.20.58.200:FF:000002">
    <property type="entry name" value="Putative translin"/>
    <property type="match status" value="1"/>
</dbReference>
<dbReference type="GO" id="GO:0003697">
    <property type="term" value="F:single-stranded DNA binding"/>
    <property type="evidence" value="ECO:0007669"/>
    <property type="project" value="InterPro"/>
</dbReference>
<comment type="function">
    <text evidence="13">DNA-binding protein that specifically recognizes consensus sequences at the breakpoint junctions in chromosomal translocations, mostly involving immunoglobulin (Ig)/T-cell receptor gene segments. Seems to recognize single-stranded DNA ends generated by staggered breaks occurring at recombination hot spots.</text>
</comment>
<dbReference type="AlphaFoldDB" id="A0A7M7MZM3"/>
<dbReference type="InterPro" id="IPR036081">
    <property type="entry name" value="Translin_sf"/>
</dbReference>
<evidence type="ECO:0000256" key="3">
    <source>
        <dbReference type="ARBA" id="ARBA00005902"/>
    </source>
</evidence>
<evidence type="ECO:0000256" key="5">
    <source>
        <dbReference type="ARBA" id="ARBA00022196"/>
    </source>
</evidence>
<dbReference type="Gene3D" id="1.20.58.200">
    <property type="entry name" value="Translin, domain 2"/>
    <property type="match status" value="1"/>
</dbReference>
<evidence type="ECO:0000256" key="7">
    <source>
        <dbReference type="ARBA" id="ARBA00022722"/>
    </source>
</evidence>
<dbReference type="EnsemblMetazoa" id="XM_030973068">
    <property type="protein sequence ID" value="XP_030828928"/>
    <property type="gene ID" value="LOC115919396"/>
</dbReference>
<dbReference type="InterPro" id="IPR033956">
    <property type="entry name" value="Translin"/>
</dbReference>
<keyword evidence="8" id="KW-0255">Endonuclease</keyword>
<evidence type="ECO:0000256" key="1">
    <source>
        <dbReference type="ARBA" id="ARBA00004123"/>
    </source>
</evidence>
<protein>
    <recommendedName>
        <fullName evidence="5">Translin</fullName>
    </recommendedName>
    <alternativeName>
        <fullName evidence="15">Component 3 of promoter of RISC</fullName>
    </alternativeName>
</protein>
<sequence>MAEEISTNFEAFNEHLSKEQDKREEIRTIVRELEQTGREIMTVLNAIHQGSGIKEVPQICKRSRELFQTVRSKIALLAAAFPVDEYYRFHDHWKYGIQRLAFSASLIIFLEHERLATREEVAELLGVTVKKSDGFHIDLEDFLHGVLSLGNELSRLAVNSVTSGDYSRPIRISAFMGELNSGFRLLNLKNDSLRKRFDGLKYDIKKIEEVVYDISIRGLRPAAQDGKADPFVETAAAQGEK</sequence>
<evidence type="ECO:0000256" key="15">
    <source>
        <dbReference type="ARBA" id="ARBA00030513"/>
    </source>
</evidence>
<reference evidence="17" key="2">
    <citation type="submission" date="2021-01" db="UniProtKB">
        <authorList>
            <consortium name="EnsemblMetazoa"/>
        </authorList>
    </citation>
    <scope>IDENTIFICATION</scope>
</reference>
<dbReference type="Gene3D" id="1.20.58.190">
    <property type="entry name" value="Translin, domain 1"/>
    <property type="match status" value="1"/>
</dbReference>
<dbReference type="RefSeq" id="XP_030828928.1">
    <property type="nucleotide sequence ID" value="XM_030973068.1"/>
</dbReference>
<evidence type="ECO:0000256" key="9">
    <source>
        <dbReference type="ARBA" id="ARBA00022801"/>
    </source>
</evidence>
<evidence type="ECO:0000256" key="14">
    <source>
        <dbReference type="ARBA" id="ARBA00025410"/>
    </source>
</evidence>
<comment type="function">
    <text evidence="14">Exhibits both single-stranded and double-stranded endoribonuclease activity. May act as an activator of RNA-induced silencing complex (RISC) by facilitating endonucleolytic cleavage of the siRNA passenger strand.</text>
</comment>
<keyword evidence="18" id="KW-1185">Reference proteome</keyword>
<dbReference type="CDD" id="cd14819">
    <property type="entry name" value="Translin"/>
    <property type="match status" value="1"/>
</dbReference>
<keyword evidence="7" id="KW-0540">Nuclease</keyword>
<evidence type="ECO:0000313" key="18">
    <source>
        <dbReference type="Proteomes" id="UP000007110"/>
    </source>
</evidence>
<dbReference type="Proteomes" id="UP000007110">
    <property type="component" value="Unassembled WGS sequence"/>
</dbReference>
<keyword evidence="9" id="KW-0378">Hydrolase</keyword>
<keyword evidence="12" id="KW-0539">Nucleus</keyword>
<dbReference type="InterPro" id="IPR016069">
    <property type="entry name" value="Translin_C"/>
</dbReference>
<dbReference type="GO" id="GO:0043565">
    <property type="term" value="F:sequence-specific DNA binding"/>
    <property type="evidence" value="ECO:0007669"/>
    <property type="project" value="InterPro"/>
</dbReference>